<sequence>MSVDMDIRQLYFRAVYTRPPFVRQPKLPEPVLNFVPEWGKELSQQPATKPKNARLLSVTLVISVVMHGTAFYFWPEHQMRKLGDANPMEDLMPVIQVALHRHKQAPAPQPPKMLQPEPEPVSAQHTTISDRTPAVTLPPDTANSKNFQTTNPNLLNLTPSTTGTASPAATNHQVFHPHLQQKINKAKTQRLSQPRARATNNHTWTNANRTTVAELGYESCLKAQAIQKRGVARDWYMSNCDGKSSTGENMLENMQRELDARNGKR</sequence>
<comment type="caution">
    <text evidence="3">The sequence shown here is derived from an EMBL/GenBank/DDBJ whole genome shotgun (WGS) entry which is preliminary data.</text>
</comment>
<accession>A0ABV7HRX1</accession>
<keyword evidence="2" id="KW-0472">Membrane</keyword>
<evidence type="ECO:0000313" key="3">
    <source>
        <dbReference type="EMBL" id="MFC3155528.1"/>
    </source>
</evidence>
<evidence type="ECO:0000313" key="4">
    <source>
        <dbReference type="Proteomes" id="UP001595548"/>
    </source>
</evidence>
<keyword evidence="4" id="KW-1185">Reference proteome</keyword>
<evidence type="ECO:0000256" key="1">
    <source>
        <dbReference type="SAM" id="MobiDB-lite"/>
    </source>
</evidence>
<dbReference type="RefSeq" id="WP_382416284.1">
    <property type="nucleotide sequence ID" value="NZ_AP031500.1"/>
</dbReference>
<name>A0ABV7HRX1_9GAMM</name>
<feature type="transmembrane region" description="Helical" evidence="2">
    <location>
        <begin position="55"/>
        <end position="74"/>
    </location>
</feature>
<keyword evidence="2" id="KW-0812">Transmembrane</keyword>
<feature type="compositionally biased region" description="Pro residues" evidence="1">
    <location>
        <begin position="107"/>
        <end position="119"/>
    </location>
</feature>
<gene>
    <name evidence="3" type="ORF">ACFOEB_09990</name>
</gene>
<dbReference type="EMBL" id="JBHRTL010000006">
    <property type="protein sequence ID" value="MFC3155528.1"/>
    <property type="molecule type" value="Genomic_DNA"/>
</dbReference>
<organism evidence="3 4">
    <name type="scientific">Gilvimarinus japonicus</name>
    <dbReference type="NCBI Taxonomy" id="1796469"/>
    <lineage>
        <taxon>Bacteria</taxon>
        <taxon>Pseudomonadati</taxon>
        <taxon>Pseudomonadota</taxon>
        <taxon>Gammaproteobacteria</taxon>
        <taxon>Cellvibrionales</taxon>
        <taxon>Cellvibrionaceae</taxon>
        <taxon>Gilvimarinus</taxon>
    </lineage>
</organism>
<dbReference type="Proteomes" id="UP001595548">
    <property type="component" value="Unassembled WGS sequence"/>
</dbReference>
<keyword evidence="2" id="KW-1133">Transmembrane helix</keyword>
<reference evidence="4" key="1">
    <citation type="journal article" date="2019" name="Int. J. Syst. Evol. Microbiol.">
        <title>The Global Catalogue of Microorganisms (GCM) 10K type strain sequencing project: providing services to taxonomists for standard genome sequencing and annotation.</title>
        <authorList>
            <consortium name="The Broad Institute Genomics Platform"/>
            <consortium name="The Broad Institute Genome Sequencing Center for Infectious Disease"/>
            <person name="Wu L."/>
            <person name="Ma J."/>
        </authorList>
    </citation>
    <scope>NUCLEOTIDE SEQUENCE [LARGE SCALE GENOMIC DNA]</scope>
    <source>
        <strain evidence="4">KCTC 52141</strain>
    </source>
</reference>
<feature type="region of interest" description="Disordered" evidence="1">
    <location>
        <begin position="103"/>
        <end position="133"/>
    </location>
</feature>
<protein>
    <submittedName>
        <fullName evidence="3">Uncharacterized protein</fullName>
    </submittedName>
</protein>
<evidence type="ECO:0000256" key="2">
    <source>
        <dbReference type="SAM" id="Phobius"/>
    </source>
</evidence>
<proteinExistence type="predicted"/>